<dbReference type="GO" id="GO:0007165">
    <property type="term" value="P:signal transduction"/>
    <property type="evidence" value="ECO:0007669"/>
    <property type="project" value="InterPro"/>
</dbReference>
<feature type="domain" description="TIR" evidence="2">
    <location>
        <begin position="10"/>
        <end position="177"/>
    </location>
</feature>
<dbReference type="PROSITE" id="PS50104">
    <property type="entry name" value="TIR"/>
    <property type="match status" value="2"/>
</dbReference>
<dbReference type="InterPro" id="IPR035897">
    <property type="entry name" value="Toll_tir_struct_dom_sf"/>
</dbReference>
<keyword evidence="4" id="KW-1185">Reference proteome</keyword>
<keyword evidence="1" id="KW-0520">NAD</keyword>
<dbReference type="OrthoDB" id="6160824at2759"/>
<name>A0A2Z6N5E5_TRISU</name>
<evidence type="ECO:0000256" key="1">
    <source>
        <dbReference type="ARBA" id="ARBA00023027"/>
    </source>
</evidence>
<dbReference type="Pfam" id="PF01582">
    <property type="entry name" value="TIR"/>
    <property type="match status" value="2"/>
</dbReference>
<evidence type="ECO:0000313" key="4">
    <source>
        <dbReference type="Proteomes" id="UP000242715"/>
    </source>
</evidence>
<accession>A0A2Z6N5E5</accession>
<evidence type="ECO:0000259" key="2">
    <source>
        <dbReference type="PROSITE" id="PS50104"/>
    </source>
</evidence>
<dbReference type="InterPro" id="IPR000157">
    <property type="entry name" value="TIR_dom"/>
</dbReference>
<proteinExistence type="predicted"/>
<gene>
    <name evidence="3" type="ORF">TSUD_258610</name>
</gene>
<dbReference type="PANTHER" id="PTHR32009:SF145">
    <property type="entry name" value="NB-ARC DOMAIN PROTEIN"/>
    <property type="match status" value="1"/>
</dbReference>
<protein>
    <recommendedName>
        <fullName evidence="2">TIR domain-containing protein</fullName>
    </recommendedName>
</protein>
<dbReference type="EMBL" id="DF973788">
    <property type="protein sequence ID" value="GAU40068.1"/>
    <property type="molecule type" value="Genomic_DNA"/>
</dbReference>
<dbReference type="SUPFAM" id="SSF52200">
    <property type="entry name" value="Toll/Interleukin receptor TIR domain"/>
    <property type="match status" value="2"/>
</dbReference>
<organism evidence="3 4">
    <name type="scientific">Trifolium subterraneum</name>
    <name type="common">Subterranean clover</name>
    <dbReference type="NCBI Taxonomy" id="3900"/>
    <lineage>
        <taxon>Eukaryota</taxon>
        <taxon>Viridiplantae</taxon>
        <taxon>Streptophyta</taxon>
        <taxon>Embryophyta</taxon>
        <taxon>Tracheophyta</taxon>
        <taxon>Spermatophyta</taxon>
        <taxon>Magnoliopsida</taxon>
        <taxon>eudicotyledons</taxon>
        <taxon>Gunneridae</taxon>
        <taxon>Pentapetalae</taxon>
        <taxon>rosids</taxon>
        <taxon>fabids</taxon>
        <taxon>Fabales</taxon>
        <taxon>Fabaceae</taxon>
        <taxon>Papilionoideae</taxon>
        <taxon>50 kb inversion clade</taxon>
        <taxon>NPAAA clade</taxon>
        <taxon>Hologalegina</taxon>
        <taxon>IRL clade</taxon>
        <taxon>Trifolieae</taxon>
        <taxon>Trifolium</taxon>
    </lineage>
</organism>
<dbReference type="Gene3D" id="3.40.50.10140">
    <property type="entry name" value="Toll/interleukin-1 receptor homology (TIR) domain"/>
    <property type="match status" value="2"/>
</dbReference>
<dbReference type="PANTHER" id="PTHR32009">
    <property type="entry name" value="TMV RESISTANCE PROTEIN N-LIKE"/>
    <property type="match status" value="1"/>
</dbReference>
<dbReference type="Proteomes" id="UP000242715">
    <property type="component" value="Unassembled WGS sequence"/>
</dbReference>
<dbReference type="FunFam" id="3.40.50.10140:FF:000007">
    <property type="entry name" value="Disease resistance protein (TIR-NBS-LRR class)"/>
    <property type="match status" value="2"/>
</dbReference>
<evidence type="ECO:0000313" key="3">
    <source>
        <dbReference type="EMBL" id="GAU40068.1"/>
    </source>
</evidence>
<feature type="domain" description="TIR" evidence="2">
    <location>
        <begin position="178"/>
        <end position="345"/>
    </location>
</feature>
<sequence>MMIKEADFNYKYDVFLSLRGEDTSCTFTGNLYHALRNKRIKTFFSHEIQNDDDNEQLQLPPSIIKAIHESRISIVVLSENYASSAHCLDELVNILECMTMKNQLVWPIFYKVDPFDVRRQRGRFGEAIGKLERDYSEMVPQWKEALFEVSNLVGWRYGTEYEYEIIQKIVESTIKSLPHYDVFLSFCGEDTRYSFTGFLYHALRREGFKIFMDDDGLEGGNQISQTLLQAIEKSRFSIVVLSENYGYSTWCLDELVKIMECKKVKNQLVWPIFYKIEQSDVRNQTKSYGKAMKAHEDRFGKESENVHKWRSALSEVALAKGDHIRENEYEHEFIKKIVERAIEAENHM</sequence>
<reference evidence="4" key="1">
    <citation type="journal article" date="2017" name="Front. Plant Sci.">
        <title>Climate Clever Clovers: New Paradigm to Reduce the Environmental Footprint of Ruminants by Breeding Low Methanogenic Forages Utilizing Haplotype Variation.</title>
        <authorList>
            <person name="Kaur P."/>
            <person name="Appels R."/>
            <person name="Bayer P.E."/>
            <person name="Keeble-Gagnere G."/>
            <person name="Wang J."/>
            <person name="Hirakawa H."/>
            <person name="Shirasawa K."/>
            <person name="Vercoe P."/>
            <person name="Stefanova K."/>
            <person name="Durmic Z."/>
            <person name="Nichols P."/>
            <person name="Revell C."/>
            <person name="Isobe S.N."/>
            <person name="Edwards D."/>
            <person name="Erskine W."/>
        </authorList>
    </citation>
    <scope>NUCLEOTIDE SEQUENCE [LARGE SCALE GENOMIC DNA]</scope>
    <source>
        <strain evidence="4">cv. Daliak</strain>
    </source>
</reference>
<dbReference type="AlphaFoldDB" id="A0A2Z6N5E5"/>
<dbReference type="SMART" id="SM00255">
    <property type="entry name" value="TIR"/>
    <property type="match status" value="2"/>
</dbReference>